<evidence type="ECO:0000313" key="1">
    <source>
        <dbReference type="EMBL" id="EDV49209.1"/>
    </source>
</evidence>
<evidence type="ECO:0000313" key="2">
    <source>
        <dbReference type="Proteomes" id="UP000008711"/>
    </source>
</evidence>
<sequence>MKCHCDRATALQRNQFGVVSCAAPQLAKDSKDPQDPNRRTRRTTHLHALLQLELQRWCRTYSAL</sequence>
<dbReference type="EMBL" id="CH954181">
    <property type="protein sequence ID" value="EDV49209.1"/>
    <property type="molecule type" value="Genomic_DNA"/>
</dbReference>
<protein>
    <submittedName>
        <fullName evidence="1">GG17041</fullName>
    </submittedName>
</protein>
<reference evidence="1 2" key="2">
    <citation type="journal article" date="2008" name="Bioinformatics">
        <title>Assembly reconciliation.</title>
        <authorList>
            <person name="Zimin A.V."/>
            <person name="Smith D.R."/>
            <person name="Sutton G."/>
            <person name="Yorke J.A."/>
        </authorList>
    </citation>
    <scope>NUCLEOTIDE SEQUENCE [LARGE SCALE GENOMIC DNA]</scope>
    <source>
        <strain evidence="1 2">TSC#14021-0224.01</strain>
    </source>
</reference>
<proteinExistence type="predicted"/>
<reference evidence="1 2" key="1">
    <citation type="journal article" date="2007" name="Nature">
        <title>Evolution of genes and genomes on the Drosophila phylogeny.</title>
        <authorList>
            <consortium name="Drosophila 12 Genomes Consortium"/>
            <person name="Clark A.G."/>
            <person name="Eisen M.B."/>
            <person name="Smith D.R."/>
            <person name="Bergman C.M."/>
            <person name="Oliver B."/>
            <person name="Markow T.A."/>
            <person name="Kaufman T.C."/>
            <person name="Kellis M."/>
            <person name="Gelbart W."/>
            <person name="Iyer V.N."/>
            <person name="Pollard D.A."/>
            <person name="Sackton T.B."/>
            <person name="Larracuente A.M."/>
            <person name="Singh N.D."/>
            <person name="Abad J.P."/>
            <person name="Abt D.N."/>
            <person name="Adryan B."/>
            <person name="Aguade M."/>
            <person name="Akashi H."/>
            <person name="Anderson W.W."/>
            <person name="Aquadro C.F."/>
            <person name="Ardell D.H."/>
            <person name="Arguello R."/>
            <person name="Artieri C.G."/>
            <person name="Barbash D.A."/>
            <person name="Barker D."/>
            <person name="Barsanti P."/>
            <person name="Batterham P."/>
            <person name="Batzoglou S."/>
            <person name="Begun D."/>
            <person name="Bhutkar A."/>
            <person name="Blanco E."/>
            <person name="Bosak S.A."/>
            <person name="Bradley R.K."/>
            <person name="Brand A.D."/>
            <person name="Brent M.R."/>
            <person name="Brooks A.N."/>
            <person name="Brown R.H."/>
            <person name="Butlin R.K."/>
            <person name="Caggese C."/>
            <person name="Calvi B.R."/>
            <person name="Bernardo de Carvalho A."/>
            <person name="Caspi A."/>
            <person name="Castrezana S."/>
            <person name="Celniker S.E."/>
            <person name="Chang J.L."/>
            <person name="Chapple C."/>
            <person name="Chatterji S."/>
            <person name="Chinwalla A."/>
            <person name="Civetta A."/>
            <person name="Clifton S.W."/>
            <person name="Comeron J.M."/>
            <person name="Costello J.C."/>
            <person name="Coyne J.A."/>
            <person name="Daub J."/>
            <person name="David R.G."/>
            <person name="Delcher A.L."/>
            <person name="Delehaunty K."/>
            <person name="Do C.B."/>
            <person name="Ebling H."/>
            <person name="Edwards K."/>
            <person name="Eickbush T."/>
            <person name="Evans J.D."/>
            <person name="Filipski A."/>
            <person name="Findeiss S."/>
            <person name="Freyhult E."/>
            <person name="Fulton L."/>
            <person name="Fulton R."/>
            <person name="Garcia A.C."/>
            <person name="Gardiner A."/>
            <person name="Garfield D.A."/>
            <person name="Garvin B.E."/>
            <person name="Gibson G."/>
            <person name="Gilbert D."/>
            <person name="Gnerre S."/>
            <person name="Godfrey J."/>
            <person name="Good R."/>
            <person name="Gotea V."/>
            <person name="Gravely B."/>
            <person name="Greenberg A.J."/>
            <person name="Griffiths-Jones S."/>
            <person name="Gross S."/>
            <person name="Guigo R."/>
            <person name="Gustafson E.A."/>
            <person name="Haerty W."/>
            <person name="Hahn M.W."/>
            <person name="Halligan D.L."/>
            <person name="Halpern A.L."/>
            <person name="Halter G.M."/>
            <person name="Han M.V."/>
            <person name="Heger A."/>
            <person name="Hillier L."/>
            <person name="Hinrichs A.S."/>
            <person name="Holmes I."/>
            <person name="Hoskins R.A."/>
            <person name="Hubisz M.J."/>
            <person name="Hultmark D."/>
            <person name="Huntley M.A."/>
            <person name="Jaffe D.B."/>
            <person name="Jagadeeshan S."/>
            <person name="Jeck W.R."/>
            <person name="Johnson J."/>
            <person name="Jones C.D."/>
            <person name="Jordan W.C."/>
            <person name="Karpen G.H."/>
            <person name="Kataoka E."/>
            <person name="Keightley P.D."/>
            <person name="Kheradpour P."/>
            <person name="Kirkness E.F."/>
            <person name="Koerich L.B."/>
            <person name="Kristiansen K."/>
            <person name="Kudrna D."/>
            <person name="Kulathinal R.J."/>
            <person name="Kumar S."/>
            <person name="Kwok R."/>
            <person name="Lander E."/>
            <person name="Langley C.H."/>
            <person name="Lapoint R."/>
            <person name="Lazzaro B.P."/>
            <person name="Lee S.J."/>
            <person name="Levesque L."/>
            <person name="Li R."/>
            <person name="Lin C.F."/>
            <person name="Lin M.F."/>
            <person name="Lindblad-Toh K."/>
            <person name="Llopart A."/>
            <person name="Long M."/>
            <person name="Low L."/>
            <person name="Lozovsky E."/>
            <person name="Lu J."/>
            <person name="Luo M."/>
            <person name="Machado C.A."/>
            <person name="Makalowski W."/>
            <person name="Marzo M."/>
            <person name="Matsuda M."/>
            <person name="Matzkin L."/>
            <person name="McAllister B."/>
            <person name="McBride C.S."/>
            <person name="McKernan B."/>
            <person name="McKernan K."/>
            <person name="Mendez-Lago M."/>
            <person name="Minx P."/>
            <person name="Mollenhauer M.U."/>
            <person name="Montooth K."/>
            <person name="Mount S.M."/>
            <person name="Mu X."/>
            <person name="Myers E."/>
            <person name="Negre B."/>
            <person name="Newfeld S."/>
            <person name="Nielsen R."/>
            <person name="Noor M.A."/>
            <person name="O'Grady P."/>
            <person name="Pachter L."/>
            <person name="Papaceit M."/>
            <person name="Parisi M.J."/>
            <person name="Parisi M."/>
            <person name="Parts L."/>
            <person name="Pedersen J.S."/>
            <person name="Pesole G."/>
            <person name="Phillippy A.M."/>
            <person name="Ponting C.P."/>
            <person name="Pop M."/>
            <person name="Porcelli D."/>
            <person name="Powell J.R."/>
            <person name="Prohaska S."/>
            <person name="Pruitt K."/>
            <person name="Puig M."/>
            <person name="Quesneville H."/>
            <person name="Ram K.R."/>
            <person name="Rand D."/>
            <person name="Rasmussen M.D."/>
            <person name="Reed L.K."/>
            <person name="Reenan R."/>
            <person name="Reily A."/>
            <person name="Remington K.A."/>
            <person name="Rieger T.T."/>
            <person name="Ritchie M.G."/>
            <person name="Robin C."/>
            <person name="Rogers Y.H."/>
            <person name="Rohde C."/>
            <person name="Rozas J."/>
            <person name="Rubenfield M.J."/>
            <person name="Ruiz A."/>
            <person name="Russo S."/>
            <person name="Salzberg S.L."/>
            <person name="Sanchez-Gracia A."/>
            <person name="Saranga D.J."/>
            <person name="Sato H."/>
            <person name="Schaeffer S.W."/>
            <person name="Schatz M.C."/>
            <person name="Schlenke T."/>
            <person name="Schwartz R."/>
            <person name="Segarra C."/>
            <person name="Singh R.S."/>
            <person name="Sirot L."/>
            <person name="Sirota M."/>
            <person name="Sisneros N.B."/>
            <person name="Smith C.D."/>
            <person name="Smith T.F."/>
            <person name="Spieth J."/>
            <person name="Stage D.E."/>
            <person name="Stark A."/>
            <person name="Stephan W."/>
            <person name="Strausberg R.L."/>
            <person name="Strempel S."/>
            <person name="Sturgill D."/>
            <person name="Sutton G."/>
            <person name="Sutton G.G."/>
            <person name="Tao W."/>
            <person name="Teichmann S."/>
            <person name="Tobari Y.N."/>
            <person name="Tomimura Y."/>
            <person name="Tsolas J.M."/>
            <person name="Valente V.L."/>
            <person name="Venter E."/>
            <person name="Venter J.C."/>
            <person name="Vicario S."/>
            <person name="Vieira F.G."/>
            <person name="Vilella A.J."/>
            <person name="Villasante A."/>
            <person name="Walenz B."/>
            <person name="Wang J."/>
            <person name="Wasserman M."/>
            <person name="Watts T."/>
            <person name="Wilson D."/>
            <person name="Wilson R.K."/>
            <person name="Wing R.A."/>
            <person name="Wolfner M.F."/>
            <person name="Wong A."/>
            <person name="Wong G.K."/>
            <person name="Wu C.I."/>
            <person name="Wu G."/>
            <person name="Yamamoto D."/>
            <person name="Yang H.P."/>
            <person name="Yang S.P."/>
            <person name="Yorke J.A."/>
            <person name="Yoshida K."/>
            <person name="Zdobnov E."/>
            <person name="Zhang P."/>
            <person name="Zhang Y."/>
            <person name="Zimin A.V."/>
            <person name="Baldwin J."/>
            <person name="Abdouelleil A."/>
            <person name="Abdulkadir J."/>
            <person name="Abebe A."/>
            <person name="Abera B."/>
            <person name="Abreu J."/>
            <person name="Acer S.C."/>
            <person name="Aftuck L."/>
            <person name="Alexander A."/>
            <person name="An P."/>
            <person name="Anderson E."/>
            <person name="Anderson S."/>
            <person name="Arachi H."/>
            <person name="Azer M."/>
            <person name="Bachantsang P."/>
            <person name="Barry A."/>
            <person name="Bayul T."/>
            <person name="Berlin A."/>
            <person name="Bessette D."/>
            <person name="Bloom T."/>
            <person name="Blye J."/>
            <person name="Boguslavskiy L."/>
            <person name="Bonnet C."/>
            <person name="Boukhgalter B."/>
            <person name="Bourzgui I."/>
            <person name="Brown A."/>
            <person name="Cahill P."/>
            <person name="Channer S."/>
            <person name="Cheshatsang Y."/>
            <person name="Chuda L."/>
            <person name="Citroen M."/>
            <person name="Collymore A."/>
            <person name="Cooke P."/>
            <person name="Costello M."/>
            <person name="D'Aco K."/>
            <person name="Daza R."/>
            <person name="De Haan G."/>
            <person name="DeGray S."/>
            <person name="DeMaso C."/>
            <person name="Dhargay N."/>
            <person name="Dooley K."/>
            <person name="Dooley E."/>
            <person name="Doricent M."/>
            <person name="Dorje P."/>
            <person name="Dorjee K."/>
            <person name="Dupes A."/>
            <person name="Elong R."/>
            <person name="Falk J."/>
            <person name="Farina A."/>
            <person name="Faro S."/>
            <person name="Ferguson D."/>
            <person name="Fisher S."/>
            <person name="Foley C.D."/>
            <person name="Franke A."/>
            <person name="Friedrich D."/>
            <person name="Gadbois L."/>
            <person name="Gearin G."/>
            <person name="Gearin C.R."/>
            <person name="Giannoukos G."/>
            <person name="Goode T."/>
            <person name="Graham J."/>
            <person name="Grandbois E."/>
            <person name="Grewal S."/>
            <person name="Gyaltsen K."/>
            <person name="Hafez N."/>
            <person name="Hagos B."/>
            <person name="Hall J."/>
            <person name="Henson C."/>
            <person name="Hollinger A."/>
            <person name="Honan T."/>
            <person name="Huard M.D."/>
            <person name="Hughes L."/>
            <person name="Hurhula B."/>
            <person name="Husby M.E."/>
            <person name="Kamat A."/>
            <person name="Kanga B."/>
            <person name="Kashin S."/>
            <person name="Khazanovich D."/>
            <person name="Kisner P."/>
            <person name="Lance K."/>
            <person name="Lara M."/>
            <person name="Lee W."/>
            <person name="Lennon N."/>
            <person name="Letendre F."/>
            <person name="LeVine R."/>
            <person name="Lipovsky A."/>
            <person name="Liu X."/>
            <person name="Liu J."/>
            <person name="Liu S."/>
            <person name="Lokyitsang T."/>
            <person name="Lokyitsang Y."/>
            <person name="Lubonja R."/>
            <person name="Lui A."/>
            <person name="MacDonald P."/>
            <person name="Magnisalis V."/>
            <person name="Maru K."/>
            <person name="Matthews C."/>
            <person name="McCusker W."/>
            <person name="McDonough S."/>
            <person name="Mehta T."/>
            <person name="Meldrim J."/>
            <person name="Meneus L."/>
            <person name="Mihai O."/>
            <person name="Mihalev A."/>
            <person name="Mihova T."/>
            <person name="Mittelman R."/>
            <person name="Mlenga V."/>
            <person name="Montmayeur A."/>
            <person name="Mulrain L."/>
            <person name="Navidi A."/>
            <person name="Naylor J."/>
            <person name="Negash T."/>
            <person name="Nguyen T."/>
            <person name="Nguyen N."/>
            <person name="Nicol R."/>
            <person name="Norbu C."/>
            <person name="Norbu N."/>
            <person name="Novod N."/>
            <person name="O'Neill B."/>
            <person name="Osman S."/>
            <person name="Markiewicz E."/>
            <person name="Oyono O.L."/>
            <person name="Patti C."/>
            <person name="Phunkhang P."/>
            <person name="Pierre F."/>
            <person name="Priest M."/>
            <person name="Raghuraman S."/>
            <person name="Rege F."/>
            <person name="Reyes R."/>
            <person name="Rise C."/>
            <person name="Rogov P."/>
            <person name="Ross K."/>
            <person name="Ryan E."/>
            <person name="Settipalli S."/>
            <person name="Shea T."/>
            <person name="Sherpa N."/>
            <person name="Shi L."/>
            <person name="Shih D."/>
            <person name="Sparrow T."/>
            <person name="Spaulding J."/>
            <person name="Stalker J."/>
            <person name="Stange-Thomann N."/>
            <person name="Stavropoulos S."/>
            <person name="Stone C."/>
            <person name="Strader C."/>
            <person name="Tesfaye S."/>
            <person name="Thomson T."/>
            <person name="Thoulutsang Y."/>
            <person name="Thoulutsang D."/>
            <person name="Topham K."/>
            <person name="Topping I."/>
            <person name="Tsamla T."/>
            <person name="Vassiliev H."/>
            <person name="Vo A."/>
            <person name="Wangchuk T."/>
            <person name="Wangdi T."/>
            <person name="Weiand M."/>
            <person name="Wilkinson J."/>
            <person name="Wilson A."/>
            <person name="Yadav S."/>
            <person name="Young G."/>
            <person name="Yu Q."/>
            <person name="Zembek L."/>
            <person name="Zhong D."/>
            <person name="Zimmer A."/>
            <person name="Zwirko Z."/>
            <person name="Jaffe D.B."/>
            <person name="Alvarez P."/>
            <person name="Brockman W."/>
            <person name="Butler J."/>
            <person name="Chin C."/>
            <person name="Gnerre S."/>
            <person name="Grabherr M."/>
            <person name="Kleber M."/>
            <person name="Mauceli E."/>
            <person name="MacCallum I."/>
        </authorList>
    </citation>
    <scope>NUCLEOTIDE SEQUENCE [LARGE SCALE GENOMIC DNA]</scope>
    <source>
        <strain evidence="1 2">TSC#14021-0224.01</strain>
    </source>
</reference>
<dbReference type="Proteomes" id="UP000008711">
    <property type="component" value="Unassembled WGS sequence"/>
</dbReference>
<gene>
    <name evidence="1" type="primary">Dere\GG17041</name>
    <name evidence="1" type="ORF">Dere_GG17041</name>
</gene>
<name>B3P435_DROER</name>
<organism evidence="1 2">
    <name type="scientific">Drosophila erecta</name>
    <name type="common">Fruit fly</name>
    <dbReference type="NCBI Taxonomy" id="7220"/>
    <lineage>
        <taxon>Eukaryota</taxon>
        <taxon>Metazoa</taxon>
        <taxon>Ecdysozoa</taxon>
        <taxon>Arthropoda</taxon>
        <taxon>Hexapoda</taxon>
        <taxon>Insecta</taxon>
        <taxon>Pterygota</taxon>
        <taxon>Neoptera</taxon>
        <taxon>Endopterygota</taxon>
        <taxon>Diptera</taxon>
        <taxon>Brachycera</taxon>
        <taxon>Muscomorpha</taxon>
        <taxon>Ephydroidea</taxon>
        <taxon>Drosophilidae</taxon>
        <taxon>Drosophila</taxon>
        <taxon>Sophophora</taxon>
    </lineage>
</organism>
<dbReference type="HOGENOM" id="CLU_2869902_0_0_1"/>
<dbReference type="AlphaFoldDB" id="B3P435"/>
<accession>B3P435</accession>
<keyword evidence="2" id="KW-1185">Reference proteome</keyword>
<dbReference type="OMA" id="WCRTYSA"/>